<dbReference type="Proteomes" id="UP000283269">
    <property type="component" value="Unassembled WGS sequence"/>
</dbReference>
<evidence type="ECO:0000313" key="2">
    <source>
        <dbReference type="EMBL" id="PPQ68351.1"/>
    </source>
</evidence>
<feature type="region of interest" description="Disordered" evidence="1">
    <location>
        <begin position="1"/>
        <end position="92"/>
    </location>
</feature>
<comment type="caution">
    <text evidence="2">The sequence shown here is derived from an EMBL/GenBank/DDBJ whole genome shotgun (WGS) entry which is preliminary data.</text>
</comment>
<organism evidence="2 3">
    <name type="scientific">Psilocybe cyanescens</name>
    <dbReference type="NCBI Taxonomy" id="93625"/>
    <lineage>
        <taxon>Eukaryota</taxon>
        <taxon>Fungi</taxon>
        <taxon>Dikarya</taxon>
        <taxon>Basidiomycota</taxon>
        <taxon>Agaricomycotina</taxon>
        <taxon>Agaricomycetes</taxon>
        <taxon>Agaricomycetidae</taxon>
        <taxon>Agaricales</taxon>
        <taxon>Agaricineae</taxon>
        <taxon>Strophariaceae</taxon>
        <taxon>Psilocybe</taxon>
    </lineage>
</organism>
<evidence type="ECO:0000256" key="1">
    <source>
        <dbReference type="SAM" id="MobiDB-lite"/>
    </source>
</evidence>
<protein>
    <submittedName>
        <fullName evidence="2">Uncharacterized protein</fullName>
    </submittedName>
</protein>
<feature type="compositionally biased region" description="Basic and acidic residues" evidence="1">
    <location>
        <begin position="1"/>
        <end position="20"/>
    </location>
</feature>
<gene>
    <name evidence="2" type="ORF">CVT25_007600</name>
</gene>
<accession>A0A409VQ01</accession>
<dbReference type="AlphaFoldDB" id="A0A409VQ01"/>
<name>A0A409VQ01_PSICY</name>
<dbReference type="EMBL" id="NHYD01003959">
    <property type="protein sequence ID" value="PPQ68351.1"/>
    <property type="molecule type" value="Genomic_DNA"/>
</dbReference>
<evidence type="ECO:0000313" key="3">
    <source>
        <dbReference type="Proteomes" id="UP000283269"/>
    </source>
</evidence>
<feature type="compositionally biased region" description="Basic and acidic residues" evidence="1">
    <location>
        <begin position="67"/>
        <end position="77"/>
    </location>
</feature>
<keyword evidence="3" id="KW-1185">Reference proteome</keyword>
<dbReference type="InParanoid" id="A0A409VQ01"/>
<reference evidence="2 3" key="1">
    <citation type="journal article" date="2018" name="Evol. Lett.">
        <title>Horizontal gene cluster transfer increased hallucinogenic mushroom diversity.</title>
        <authorList>
            <person name="Reynolds H.T."/>
            <person name="Vijayakumar V."/>
            <person name="Gluck-Thaler E."/>
            <person name="Korotkin H.B."/>
            <person name="Matheny P.B."/>
            <person name="Slot J.C."/>
        </authorList>
    </citation>
    <scope>NUCLEOTIDE SEQUENCE [LARGE SCALE GENOMIC DNA]</scope>
    <source>
        <strain evidence="2 3">2631</strain>
    </source>
</reference>
<proteinExistence type="predicted"/>
<sequence length="92" mass="9299">MMMVGSRKEGKGSDSSKGKEGNLGTPTARAVLGNVGGGKKGELRRTVGGLTGGLASSRVTPGYSMQLRERTNADEMGRNTGSGNGNPGDDDG</sequence>